<evidence type="ECO:0000256" key="1">
    <source>
        <dbReference type="SAM" id="MobiDB-lite"/>
    </source>
</evidence>
<feature type="region of interest" description="Disordered" evidence="1">
    <location>
        <begin position="241"/>
        <end position="302"/>
    </location>
</feature>
<feature type="compositionally biased region" description="Polar residues" evidence="1">
    <location>
        <begin position="262"/>
        <end position="271"/>
    </location>
</feature>
<feature type="compositionally biased region" description="Low complexity" evidence="1">
    <location>
        <begin position="250"/>
        <end position="261"/>
    </location>
</feature>
<sequence length="302" mass="35085">MTTQSALNEVAKNLEQHENSTRIKKLIYCACTNNWQNDQDILDRFKLTELIQELYSFNPTIEHLNYTFYQIVNTLSKPREYSLVANIILNEIEKLYVINEEFTGIIFNQPYPQESTGIIFNQPQQEISSNPLDEFTGYQIKYEYNKFDLRQNIMQYTNPLRAKLVLFFAFYNKIDFLEEDWNKLRAEELDGLLEKVFDSCATIRELESKLNNAVISLGNQYEDSQAAGAIMQSMQGFYGDISSNQDQYQPPKKSSSEETSTITNAYHQITSSDDDSDIYENDKDSTCQLIAPPTPYPFNKKQ</sequence>
<dbReference type="EMBL" id="JACJQU010000015">
    <property type="protein sequence ID" value="MBD2295748.1"/>
    <property type="molecule type" value="Genomic_DNA"/>
</dbReference>
<evidence type="ECO:0000313" key="2">
    <source>
        <dbReference type="EMBL" id="MBD2295748.1"/>
    </source>
</evidence>
<accession>A0A927A2V0</accession>
<protein>
    <submittedName>
        <fullName evidence="2">Uncharacterized protein</fullName>
    </submittedName>
</protein>
<comment type="caution">
    <text evidence="2">The sequence shown here is derived from an EMBL/GenBank/DDBJ whole genome shotgun (WGS) entry which is preliminary data.</text>
</comment>
<organism evidence="2 3">
    <name type="scientific">Anabaena sphaerica FACHB-251</name>
    <dbReference type="NCBI Taxonomy" id="2692883"/>
    <lineage>
        <taxon>Bacteria</taxon>
        <taxon>Bacillati</taxon>
        <taxon>Cyanobacteriota</taxon>
        <taxon>Cyanophyceae</taxon>
        <taxon>Nostocales</taxon>
        <taxon>Nostocaceae</taxon>
        <taxon>Anabaena</taxon>
    </lineage>
</organism>
<keyword evidence="3" id="KW-1185">Reference proteome</keyword>
<reference evidence="3" key="1">
    <citation type="journal article" date="2020" name="ISME J.">
        <title>Comparative genomics reveals insights into cyanobacterial evolution and habitat adaptation.</title>
        <authorList>
            <person name="Chen M.Y."/>
            <person name="Teng W.K."/>
            <person name="Zhao L."/>
            <person name="Hu C.X."/>
            <person name="Zhou Y.K."/>
            <person name="Han B.P."/>
            <person name="Song L.R."/>
            <person name="Shu W.S."/>
        </authorList>
    </citation>
    <scope>NUCLEOTIDE SEQUENCE [LARGE SCALE GENOMIC DNA]</scope>
    <source>
        <strain evidence="3">FACHB-251</strain>
    </source>
</reference>
<dbReference type="AlphaFoldDB" id="A0A927A2V0"/>
<dbReference type="RefSeq" id="WP_190563412.1">
    <property type="nucleotide sequence ID" value="NZ_JACJQU010000015.1"/>
</dbReference>
<gene>
    <name evidence="2" type="ORF">H6G06_20275</name>
</gene>
<name>A0A927A2V0_9NOST</name>
<dbReference type="Proteomes" id="UP000662185">
    <property type="component" value="Unassembled WGS sequence"/>
</dbReference>
<proteinExistence type="predicted"/>
<evidence type="ECO:0000313" key="3">
    <source>
        <dbReference type="Proteomes" id="UP000662185"/>
    </source>
</evidence>